<keyword evidence="6" id="KW-0458">Lysosome</keyword>
<keyword evidence="8" id="KW-0812">Transmembrane</keyword>
<dbReference type="PANTHER" id="PTHR46066">
    <property type="entry name" value="CHITINASE DOMAIN-CONTAINING PROTEIN 1 FAMILY MEMBER"/>
    <property type="match status" value="1"/>
</dbReference>
<dbReference type="PaxDb" id="3218-PP1S162_65V6.1"/>
<dbReference type="FunFam" id="3.10.50.10:FF:000002">
    <property type="entry name" value="Chitinase domain-containing protein 1"/>
    <property type="match status" value="1"/>
</dbReference>
<name>A0A2K1ILY0_PHYPA</name>
<dbReference type="Pfam" id="PF00704">
    <property type="entry name" value="Glyco_hydro_18"/>
    <property type="match status" value="1"/>
</dbReference>
<dbReference type="GO" id="GO:0008061">
    <property type="term" value="F:chitin binding"/>
    <property type="evidence" value="ECO:0007669"/>
    <property type="project" value="InterPro"/>
</dbReference>
<evidence type="ECO:0000256" key="5">
    <source>
        <dbReference type="ARBA" id="ARBA00022729"/>
    </source>
</evidence>
<dbReference type="OrthoDB" id="10254444at2759"/>
<dbReference type="EnsemblPlants" id="Pp3c22_2040V3.1">
    <property type="protein sequence ID" value="Pp3c22_2040V3.1"/>
    <property type="gene ID" value="Pp3c22_2040"/>
</dbReference>
<dbReference type="STRING" id="3218.A0A2K1ILY0"/>
<keyword evidence="12" id="KW-1185">Reference proteome</keyword>
<dbReference type="CDD" id="cd02876">
    <property type="entry name" value="GH18_SI-CLP"/>
    <property type="match status" value="1"/>
</dbReference>
<dbReference type="Gramene" id="Pp3c22_2040V3.1">
    <property type="protein sequence ID" value="Pp3c22_2040V3.1"/>
    <property type="gene ID" value="Pp3c22_2040"/>
</dbReference>
<dbReference type="EMBL" id="ABEU02000022">
    <property type="protein sequence ID" value="PNR30281.1"/>
    <property type="molecule type" value="Genomic_DNA"/>
</dbReference>
<dbReference type="Gramene" id="Pp3c22_2040V3.2">
    <property type="protein sequence ID" value="Pp3c22_2040V3.2"/>
    <property type="gene ID" value="Pp3c22_2040"/>
</dbReference>
<reference evidence="10 12" key="1">
    <citation type="journal article" date="2008" name="Science">
        <title>The Physcomitrella genome reveals evolutionary insights into the conquest of land by plants.</title>
        <authorList>
            <person name="Rensing S."/>
            <person name="Lang D."/>
            <person name="Zimmer A."/>
            <person name="Terry A."/>
            <person name="Salamov A."/>
            <person name="Shapiro H."/>
            <person name="Nishiyama T."/>
            <person name="Perroud P.-F."/>
            <person name="Lindquist E."/>
            <person name="Kamisugi Y."/>
            <person name="Tanahashi T."/>
            <person name="Sakakibara K."/>
            <person name="Fujita T."/>
            <person name="Oishi K."/>
            <person name="Shin-I T."/>
            <person name="Kuroki Y."/>
            <person name="Toyoda A."/>
            <person name="Suzuki Y."/>
            <person name="Hashimoto A."/>
            <person name="Yamaguchi K."/>
            <person name="Sugano A."/>
            <person name="Kohara Y."/>
            <person name="Fujiyama A."/>
            <person name="Anterola A."/>
            <person name="Aoki S."/>
            <person name="Ashton N."/>
            <person name="Barbazuk W.B."/>
            <person name="Barker E."/>
            <person name="Bennetzen J."/>
            <person name="Bezanilla M."/>
            <person name="Blankenship R."/>
            <person name="Cho S.H."/>
            <person name="Dutcher S."/>
            <person name="Estelle M."/>
            <person name="Fawcett J.A."/>
            <person name="Gundlach H."/>
            <person name="Hanada K."/>
            <person name="Heyl A."/>
            <person name="Hicks K.A."/>
            <person name="Hugh J."/>
            <person name="Lohr M."/>
            <person name="Mayer K."/>
            <person name="Melkozernov A."/>
            <person name="Murata T."/>
            <person name="Nelson D."/>
            <person name="Pils B."/>
            <person name="Prigge M."/>
            <person name="Reiss B."/>
            <person name="Renner T."/>
            <person name="Rombauts S."/>
            <person name="Rushton P."/>
            <person name="Sanderfoot A."/>
            <person name="Schween G."/>
            <person name="Shiu S.-H."/>
            <person name="Stueber K."/>
            <person name="Theodoulou F.L."/>
            <person name="Tu H."/>
            <person name="Van de Peer Y."/>
            <person name="Verrier P.J."/>
            <person name="Waters E."/>
            <person name="Wood A."/>
            <person name="Yang L."/>
            <person name="Cove D."/>
            <person name="Cuming A."/>
            <person name="Hasebe M."/>
            <person name="Lucas S."/>
            <person name="Mishler D.B."/>
            <person name="Reski R."/>
            <person name="Grigoriev I."/>
            <person name="Quatrano R.S."/>
            <person name="Boore J.L."/>
        </authorList>
    </citation>
    <scope>NUCLEOTIDE SEQUENCE [LARGE SCALE GENOMIC DNA]</scope>
    <source>
        <strain evidence="11 12">cv. Gransden 2004</strain>
    </source>
</reference>
<evidence type="ECO:0000256" key="6">
    <source>
        <dbReference type="ARBA" id="ARBA00023228"/>
    </source>
</evidence>
<dbReference type="OMA" id="YSINERI"/>
<dbReference type="GeneID" id="112274717"/>
<evidence type="ECO:0000313" key="12">
    <source>
        <dbReference type="Proteomes" id="UP000006727"/>
    </source>
</evidence>
<dbReference type="InterPro" id="IPR017853">
    <property type="entry name" value="GH"/>
</dbReference>
<organism evidence="10">
    <name type="scientific">Physcomitrium patens</name>
    <name type="common">Spreading-leaved earth moss</name>
    <name type="synonym">Physcomitrella patens</name>
    <dbReference type="NCBI Taxonomy" id="3218"/>
    <lineage>
        <taxon>Eukaryota</taxon>
        <taxon>Viridiplantae</taxon>
        <taxon>Streptophyta</taxon>
        <taxon>Embryophyta</taxon>
        <taxon>Bryophyta</taxon>
        <taxon>Bryophytina</taxon>
        <taxon>Bryopsida</taxon>
        <taxon>Funariidae</taxon>
        <taxon>Funariales</taxon>
        <taxon>Funariaceae</taxon>
        <taxon>Physcomitrium</taxon>
    </lineage>
</organism>
<evidence type="ECO:0000256" key="8">
    <source>
        <dbReference type="SAM" id="Phobius"/>
    </source>
</evidence>
<reference evidence="11" key="3">
    <citation type="submission" date="2020-12" db="UniProtKB">
        <authorList>
            <consortium name="EnsemblPlants"/>
        </authorList>
    </citation>
    <scope>IDENTIFICATION</scope>
</reference>
<dbReference type="InterPro" id="IPR011583">
    <property type="entry name" value="Chitinase_II/V-like_cat"/>
</dbReference>
<dbReference type="SUPFAM" id="SSF51445">
    <property type="entry name" value="(Trans)glycosidases"/>
    <property type="match status" value="1"/>
</dbReference>
<proteinExistence type="inferred from homology"/>
<protein>
    <recommendedName>
        <fullName evidence="7">Chitinase domain-containing protein 1</fullName>
    </recommendedName>
</protein>
<keyword evidence="8" id="KW-1133">Transmembrane helix</keyword>
<evidence type="ECO:0000256" key="7">
    <source>
        <dbReference type="ARBA" id="ARBA00040976"/>
    </source>
</evidence>
<gene>
    <name evidence="11" type="primary">LOC112274717</name>
    <name evidence="10" type="ORF">PHYPA_026597</name>
</gene>
<dbReference type="GO" id="GO:0005576">
    <property type="term" value="C:extracellular region"/>
    <property type="evidence" value="ECO:0007669"/>
    <property type="project" value="UniProtKB-SubCell"/>
</dbReference>
<dbReference type="EnsemblPlants" id="Pp3c22_2040V3.2">
    <property type="protein sequence ID" value="Pp3c22_2040V3.2"/>
    <property type="gene ID" value="Pp3c22_2040"/>
</dbReference>
<feature type="domain" description="GH18" evidence="9">
    <location>
        <begin position="114"/>
        <end position="439"/>
    </location>
</feature>
<dbReference type="InterPro" id="IPR029070">
    <property type="entry name" value="Chitinase_insertion_sf"/>
</dbReference>
<dbReference type="GO" id="GO:0012505">
    <property type="term" value="C:endomembrane system"/>
    <property type="evidence" value="ECO:0000318"/>
    <property type="project" value="GO_Central"/>
</dbReference>
<keyword evidence="4" id="KW-0964">Secreted</keyword>
<dbReference type="Gene3D" id="3.20.20.80">
    <property type="entry name" value="Glycosidases"/>
    <property type="match status" value="1"/>
</dbReference>
<dbReference type="PROSITE" id="PS51910">
    <property type="entry name" value="GH18_2"/>
    <property type="match status" value="1"/>
</dbReference>
<evidence type="ECO:0000256" key="3">
    <source>
        <dbReference type="ARBA" id="ARBA00009336"/>
    </source>
</evidence>
<dbReference type="Gene3D" id="3.10.50.10">
    <property type="match status" value="1"/>
</dbReference>
<evidence type="ECO:0000256" key="2">
    <source>
        <dbReference type="ARBA" id="ARBA00004613"/>
    </source>
</evidence>
<accession>A0A2K1ILY0</accession>
<dbReference type="RefSeq" id="XP_024360188.1">
    <property type="nucleotide sequence ID" value="XM_024504420.2"/>
</dbReference>
<evidence type="ECO:0000313" key="10">
    <source>
        <dbReference type="EMBL" id="PNR30281.1"/>
    </source>
</evidence>
<sequence length="439" mass="49532">MENSRRRKRSDGAVRGIAVNPRSMGRKRKSKVEGWKTLLLVSVLLVLVGALCWVFLVQKPFSASSSDEAAQDYWGLAELSVHERGLVVRNVDWDSIVNEHGRPWKDSGHRHFLNSVLVYVTPWNSLGYDMAKKFRAKFTHVSPVWYQLQRGKDRLELLGRHDVDKQWIDAVRQDGSPMIVPRVVLEGSPLHMLVDPAERKQAIDLIVNECKYMEYDGVVLEAWTAWAVYNILENPNLRHKALEFVLALGETLHSMKASKSGSEKRNMQLHFVIPPPSDYKKDPRVFTRADMTMLGNSIDGLSVMTYDFSGPNHPGPNAPAPWIDSTLASLRRMSEDSDAAPEVLLGLNFYGNDYTLPQGGGAIVGHQCVALLEKYKPSITWDKKSEEHYFMYDGEDAKHVVFYPTLASVSARLNTANKVGSGISIWEIGQGLEYFFDLL</sequence>
<evidence type="ECO:0000256" key="4">
    <source>
        <dbReference type="ARBA" id="ARBA00022525"/>
    </source>
</evidence>
<dbReference type="KEGG" id="ppp:112274717"/>
<keyword evidence="8" id="KW-0472">Membrane</keyword>
<comment type="subcellular location">
    <subcellularLocation>
        <location evidence="1">Lysosome</location>
    </subcellularLocation>
    <subcellularLocation>
        <location evidence="2">Secreted</location>
    </subcellularLocation>
</comment>
<evidence type="ECO:0000313" key="11">
    <source>
        <dbReference type="EnsemblPlants" id="Pp3c22_2040V3.1"/>
    </source>
</evidence>
<feature type="transmembrane region" description="Helical" evidence="8">
    <location>
        <begin position="37"/>
        <end position="56"/>
    </location>
</feature>
<dbReference type="FunCoup" id="A0A2K1ILY0">
    <property type="interactions" value="3129"/>
</dbReference>
<reference evidence="10 12" key="2">
    <citation type="journal article" date="2018" name="Plant J.">
        <title>The Physcomitrella patens chromosome-scale assembly reveals moss genome structure and evolution.</title>
        <authorList>
            <person name="Lang D."/>
            <person name="Ullrich K.K."/>
            <person name="Murat F."/>
            <person name="Fuchs J."/>
            <person name="Jenkins J."/>
            <person name="Haas F.B."/>
            <person name="Piednoel M."/>
            <person name="Gundlach H."/>
            <person name="Van Bel M."/>
            <person name="Meyberg R."/>
            <person name="Vives C."/>
            <person name="Morata J."/>
            <person name="Symeonidi A."/>
            <person name="Hiss M."/>
            <person name="Muchero W."/>
            <person name="Kamisugi Y."/>
            <person name="Saleh O."/>
            <person name="Blanc G."/>
            <person name="Decker E.L."/>
            <person name="van Gessel N."/>
            <person name="Grimwood J."/>
            <person name="Hayes R.D."/>
            <person name="Graham S.W."/>
            <person name="Gunter L.E."/>
            <person name="McDaniel S.F."/>
            <person name="Hoernstein S.N.W."/>
            <person name="Larsson A."/>
            <person name="Li F.W."/>
            <person name="Perroud P.F."/>
            <person name="Phillips J."/>
            <person name="Ranjan P."/>
            <person name="Rokshar D.S."/>
            <person name="Rothfels C.J."/>
            <person name="Schneider L."/>
            <person name="Shu S."/>
            <person name="Stevenson D.W."/>
            <person name="Thummler F."/>
            <person name="Tillich M."/>
            <person name="Villarreal Aguilar J.C."/>
            <person name="Widiez T."/>
            <person name="Wong G.K."/>
            <person name="Wymore A."/>
            <person name="Zhang Y."/>
            <person name="Zimmer A.D."/>
            <person name="Quatrano R.S."/>
            <person name="Mayer K.F.X."/>
            <person name="Goodstein D."/>
            <person name="Casacuberta J.M."/>
            <person name="Vandepoele K."/>
            <person name="Reski R."/>
            <person name="Cuming A.C."/>
            <person name="Tuskan G.A."/>
            <person name="Maumus F."/>
            <person name="Salse J."/>
            <person name="Schmutz J."/>
            <person name="Rensing S.A."/>
        </authorList>
    </citation>
    <scope>NUCLEOTIDE SEQUENCE [LARGE SCALE GENOMIC DNA]</scope>
    <source>
        <strain evidence="11 12">cv. Gransden 2004</strain>
    </source>
</reference>
<dbReference type="Proteomes" id="UP000006727">
    <property type="component" value="Chromosome 22"/>
</dbReference>
<dbReference type="GO" id="GO:0070492">
    <property type="term" value="F:oligosaccharide binding"/>
    <property type="evidence" value="ECO:0000318"/>
    <property type="project" value="GO_Central"/>
</dbReference>
<dbReference type="SMART" id="SM00636">
    <property type="entry name" value="Glyco_18"/>
    <property type="match status" value="1"/>
</dbReference>
<dbReference type="InterPro" id="IPR001223">
    <property type="entry name" value="Glyco_hydro18_cat"/>
</dbReference>
<evidence type="ECO:0000256" key="1">
    <source>
        <dbReference type="ARBA" id="ARBA00004371"/>
    </source>
</evidence>
<dbReference type="GO" id="GO:0005764">
    <property type="term" value="C:lysosome"/>
    <property type="evidence" value="ECO:0007669"/>
    <property type="project" value="UniProtKB-SubCell"/>
</dbReference>
<dbReference type="AlphaFoldDB" id="A0A2K1ILY0"/>
<comment type="similarity">
    <text evidence="3">Belongs to the glycosyl hydrolase 18 family.</text>
</comment>
<evidence type="ECO:0000259" key="9">
    <source>
        <dbReference type="PROSITE" id="PS51910"/>
    </source>
</evidence>
<dbReference type="GO" id="GO:0005975">
    <property type="term" value="P:carbohydrate metabolic process"/>
    <property type="evidence" value="ECO:0007669"/>
    <property type="project" value="InterPro"/>
</dbReference>
<dbReference type="PANTHER" id="PTHR46066:SF2">
    <property type="entry name" value="CHITINASE DOMAIN-CONTAINING PROTEIN 1"/>
    <property type="match status" value="1"/>
</dbReference>
<keyword evidence="5" id="KW-0732">Signal</keyword>